<gene>
    <name evidence="6" type="ORF">ACFFU4_00410</name>
</gene>
<proteinExistence type="predicted"/>
<name>A0ABV5HUW4_9RHOB</name>
<evidence type="ECO:0000256" key="1">
    <source>
        <dbReference type="ARBA" id="ARBA00004370"/>
    </source>
</evidence>
<dbReference type="SUPFAM" id="SSF161084">
    <property type="entry name" value="MAPEG domain-like"/>
    <property type="match status" value="1"/>
</dbReference>
<dbReference type="EMBL" id="JBHMEC010000001">
    <property type="protein sequence ID" value="MFB9148208.1"/>
    <property type="molecule type" value="Genomic_DNA"/>
</dbReference>
<dbReference type="Gene3D" id="1.20.120.550">
    <property type="entry name" value="Membrane associated eicosanoid/glutathione metabolism-like domain"/>
    <property type="match status" value="1"/>
</dbReference>
<dbReference type="InterPro" id="IPR001129">
    <property type="entry name" value="Membr-assoc_MAPEG"/>
</dbReference>
<keyword evidence="4 5" id="KW-0472">Membrane</keyword>
<dbReference type="InterPro" id="IPR023352">
    <property type="entry name" value="MAPEG-like_dom_sf"/>
</dbReference>
<feature type="transmembrane region" description="Helical" evidence="5">
    <location>
        <begin position="47"/>
        <end position="67"/>
    </location>
</feature>
<organism evidence="6 7">
    <name type="scientific">Roseovarius ramblicola</name>
    <dbReference type="NCBI Taxonomy" id="2022336"/>
    <lineage>
        <taxon>Bacteria</taxon>
        <taxon>Pseudomonadati</taxon>
        <taxon>Pseudomonadota</taxon>
        <taxon>Alphaproteobacteria</taxon>
        <taxon>Rhodobacterales</taxon>
        <taxon>Roseobacteraceae</taxon>
        <taxon>Roseovarius</taxon>
    </lineage>
</organism>
<dbReference type="PANTHER" id="PTHR35814:SF1">
    <property type="entry name" value="GLUTATHIONE S-TRANSFERASE-RELATED"/>
    <property type="match status" value="1"/>
</dbReference>
<evidence type="ECO:0000256" key="4">
    <source>
        <dbReference type="ARBA" id="ARBA00023136"/>
    </source>
</evidence>
<sequence length="129" mass="13709">MSLTVTPLYAGLLGLLFVILSIRVITSRFTARVTLGDGGDKTLAKRIRVHGNFAEYAPMGLILLALAELQGAPLWVVHLLGLMLLAGRVIHAIGLGRAPQIMLLRRAGMILTFAMIAIAALACLGHALT</sequence>
<keyword evidence="3 5" id="KW-1133">Transmembrane helix</keyword>
<feature type="transmembrane region" description="Helical" evidence="5">
    <location>
        <begin position="73"/>
        <end position="95"/>
    </location>
</feature>
<keyword evidence="2 5" id="KW-0812">Transmembrane</keyword>
<dbReference type="Pfam" id="PF01124">
    <property type="entry name" value="MAPEG"/>
    <property type="match status" value="1"/>
</dbReference>
<accession>A0ABV5HUW4</accession>
<dbReference type="Proteomes" id="UP001589670">
    <property type="component" value="Unassembled WGS sequence"/>
</dbReference>
<feature type="transmembrane region" description="Helical" evidence="5">
    <location>
        <begin position="6"/>
        <end position="26"/>
    </location>
</feature>
<feature type="transmembrane region" description="Helical" evidence="5">
    <location>
        <begin position="107"/>
        <end position="128"/>
    </location>
</feature>
<evidence type="ECO:0000256" key="3">
    <source>
        <dbReference type="ARBA" id="ARBA00022989"/>
    </source>
</evidence>
<comment type="subcellular location">
    <subcellularLocation>
        <location evidence="1">Membrane</location>
    </subcellularLocation>
</comment>
<comment type="caution">
    <text evidence="6">The sequence shown here is derived from an EMBL/GenBank/DDBJ whole genome shotgun (WGS) entry which is preliminary data.</text>
</comment>
<keyword evidence="7" id="KW-1185">Reference proteome</keyword>
<evidence type="ECO:0000313" key="7">
    <source>
        <dbReference type="Proteomes" id="UP001589670"/>
    </source>
</evidence>
<evidence type="ECO:0000256" key="2">
    <source>
        <dbReference type="ARBA" id="ARBA00022692"/>
    </source>
</evidence>
<reference evidence="6 7" key="1">
    <citation type="submission" date="2024-09" db="EMBL/GenBank/DDBJ databases">
        <authorList>
            <person name="Sun Q."/>
            <person name="Mori K."/>
        </authorList>
    </citation>
    <scope>NUCLEOTIDE SEQUENCE [LARGE SCALE GENOMIC DNA]</scope>
    <source>
        <strain evidence="6 7">CECT 9424</strain>
    </source>
</reference>
<evidence type="ECO:0000256" key="5">
    <source>
        <dbReference type="SAM" id="Phobius"/>
    </source>
</evidence>
<dbReference type="RefSeq" id="WP_377065904.1">
    <property type="nucleotide sequence ID" value="NZ_JBHMEC010000001.1"/>
</dbReference>
<evidence type="ECO:0000313" key="6">
    <source>
        <dbReference type="EMBL" id="MFB9148208.1"/>
    </source>
</evidence>
<protein>
    <submittedName>
        <fullName evidence="6">MAPEG family protein</fullName>
    </submittedName>
</protein>
<dbReference type="PANTHER" id="PTHR35814">
    <property type="match status" value="1"/>
</dbReference>